<accession>A0A699ZVT1</accession>
<sequence length="11" mass="1399">MDLSFRVRDFL</sequence>
<dbReference type="Proteomes" id="UP000485058">
    <property type="component" value="Unassembled WGS sequence"/>
</dbReference>
<protein>
    <submittedName>
        <fullName evidence="1">Uncharacterized protein</fullName>
    </submittedName>
</protein>
<keyword evidence="2" id="KW-1185">Reference proteome</keyword>
<evidence type="ECO:0000313" key="1">
    <source>
        <dbReference type="EMBL" id="GFH20052.1"/>
    </source>
</evidence>
<gene>
    <name evidence="1" type="ORF">HaLaN_17109</name>
</gene>
<organism evidence="1 2">
    <name type="scientific">Haematococcus lacustris</name>
    <name type="common">Green alga</name>
    <name type="synonym">Haematococcus pluvialis</name>
    <dbReference type="NCBI Taxonomy" id="44745"/>
    <lineage>
        <taxon>Eukaryota</taxon>
        <taxon>Viridiplantae</taxon>
        <taxon>Chlorophyta</taxon>
        <taxon>core chlorophytes</taxon>
        <taxon>Chlorophyceae</taxon>
        <taxon>CS clade</taxon>
        <taxon>Chlamydomonadales</taxon>
        <taxon>Haematococcaceae</taxon>
        <taxon>Haematococcus</taxon>
    </lineage>
</organism>
<proteinExistence type="predicted"/>
<evidence type="ECO:0000313" key="2">
    <source>
        <dbReference type="Proteomes" id="UP000485058"/>
    </source>
</evidence>
<comment type="caution">
    <text evidence="1">The sequence shown here is derived from an EMBL/GenBank/DDBJ whole genome shotgun (WGS) entry which is preliminary data.</text>
</comment>
<dbReference type="EMBL" id="BLLF01001565">
    <property type="protein sequence ID" value="GFH20052.1"/>
    <property type="molecule type" value="Genomic_DNA"/>
</dbReference>
<reference evidence="1 2" key="1">
    <citation type="submission" date="2020-02" db="EMBL/GenBank/DDBJ databases">
        <title>Draft genome sequence of Haematococcus lacustris strain NIES-144.</title>
        <authorList>
            <person name="Morimoto D."/>
            <person name="Nakagawa S."/>
            <person name="Yoshida T."/>
            <person name="Sawayama S."/>
        </authorList>
    </citation>
    <scope>NUCLEOTIDE SEQUENCE [LARGE SCALE GENOMIC DNA]</scope>
    <source>
        <strain evidence="1 2">NIES-144</strain>
    </source>
</reference>
<name>A0A699ZVT1_HAELA</name>